<evidence type="ECO:0000313" key="1">
    <source>
        <dbReference type="EMBL" id="PNX68030.1"/>
    </source>
</evidence>
<dbReference type="STRING" id="57577.A0A2K3KP25"/>
<dbReference type="GO" id="GO:0006814">
    <property type="term" value="P:sodium ion transport"/>
    <property type="evidence" value="ECO:0007669"/>
    <property type="project" value="InterPro"/>
</dbReference>
<reference evidence="1 2" key="2">
    <citation type="journal article" date="2017" name="Front. Plant Sci.">
        <title>Gene Classification and Mining of Molecular Markers Useful in Red Clover (Trifolium pratense) Breeding.</title>
        <authorList>
            <person name="Istvanek J."/>
            <person name="Dluhosova J."/>
            <person name="Dluhos P."/>
            <person name="Patkova L."/>
            <person name="Nedelnik J."/>
            <person name="Repkova J."/>
        </authorList>
    </citation>
    <scope>NUCLEOTIDE SEQUENCE [LARGE SCALE GENOMIC DNA]</scope>
    <source>
        <strain evidence="2">cv. Tatra</strain>
        <tissue evidence="1">Young leaves</tissue>
    </source>
</reference>
<organism evidence="1 2">
    <name type="scientific">Trifolium pratense</name>
    <name type="common">Red clover</name>
    <dbReference type="NCBI Taxonomy" id="57577"/>
    <lineage>
        <taxon>Eukaryota</taxon>
        <taxon>Viridiplantae</taxon>
        <taxon>Streptophyta</taxon>
        <taxon>Embryophyta</taxon>
        <taxon>Tracheophyta</taxon>
        <taxon>Spermatophyta</taxon>
        <taxon>Magnoliopsida</taxon>
        <taxon>eudicotyledons</taxon>
        <taxon>Gunneridae</taxon>
        <taxon>Pentapetalae</taxon>
        <taxon>rosids</taxon>
        <taxon>fabids</taxon>
        <taxon>Fabales</taxon>
        <taxon>Fabaceae</taxon>
        <taxon>Papilionoideae</taxon>
        <taxon>50 kb inversion clade</taxon>
        <taxon>NPAAA clade</taxon>
        <taxon>Hologalegina</taxon>
        <taxon>IRL clade</taxon>
        <taxon>Trifolieae</taxon>
        <taxon>Trifolium</taxon>
    </lineage>
</organism>
<feature type="non-terminal residue" evidence="1">
    <location>
        <position position="1"/>
    </location>
</feature>
<comment type="caution">
    <text evidence="1">The sequence shown here is derived from an EMBL/GenBank/DDBJ whole genome shotgun (WGS) entry which is preliminary data.</text>
</comment>
<evidence type="ECO:0000313" key="2">
    <source>
        <dbReference type="Proteomes" id="UP000236291"/>
    </source>
</evidence>
<dbReference type="PANTHER" id="PTHR43269">
    <property type="entry name" value="SODIUM/PROTON ANTIPORTER 1-RELATED"/>
    <property type="match status" value="1"/>
</dbReference>
<dbReference type="EMBL" id="ASHM01103935">
    <property type="protein sequence ID" value="PNX68030.1"/>
    <property type="molecule type" value="Genomic_DNA"/>
</dbReference>
<dbReference type="AlphaFoldDB" id="A0A2K3KP25"/>
<gene>
    <name evidence="1" type="ORF">L195_g055946</name>
</gene>
<dbReference type="GO" id="GO:0015297">
    <property type="term" value="F:antiporter activity"/>
    <property type="evidence" value="ECO:0007669"/>
    <property type="project" value="InterPro"/>
</dbReference>
<sequence>SLEAAGILREIANYLDAHVQNSELIASAIGVISAVIDNVPLVAATMGMYDVTSFPQDSEFWQLIAFCAGTG</sequence>
<feature type="non-terminal residue" evidence="1">
    <location>
        <position position="71"/>
    </location>
</feature>
<protein>
    <submittedName>
        <fullName evidence="1">Na+/H+ antiporter</fullName>
    </submittedName>
</protein>
<reference evidence="1 2" key="1">
    <citation type="journal article" date="2014" name="Am. J. Bot.">
        <title>Genome assembly and annotation for red clover (Trifolium pratense; Fabaceae).</title>
        <authorList>
            <person name="Istvanek J."/>
            <person name="Jaros M."/>
            <person name="Krenek A."/>
            <person name="Repkova J."/>
        </authorList>
    </citation>
    <scope>NUCLEOTIDE SEQUENCE [LARGE SCALE GENOMIC DNA]</scope>
    <source>
        <strain evidence="2">cv. Tatra</strain>
        <tissue evidence="1">Young leaves</tissue>
    </source>
</reference>
<name>A0A2K3KP25_TRIPR</name>
<accession>A0A2K3KP25</accession>
<dbReference type="InterPro" id="IPR045016">
    <property type="entry name" value="NhaD-like"/>
</dbReference>
<proteinExistence type="predicted"/>
<dbReference type="PANTHER" id="PTHR43269:SF2">
    <property type="entry name" value="SODIUM_PROTON ANTIPORTER 1-RELATED"/>
    <property type="match status" value="1"/>
</dbReference>
<dbReference type="Proteomes" id="UP000236291">
    <property type="component" value="Unassembled WGS sequence"/>
</dbReference>